<evidence type="ECO:0000313" key="5">
    <source>
        <dbReference type="EMBL" id="TFJ84066.1"/>
    </source>
</evidence>
<feature type="region of interest" description="Disordered" evidence="2">
    <location>
        <begin position="742"/>
        <end position="773"/>
    </location>
</feature>
<dbReference type="AlphaFoldDB" id="A0A4D9CYH5"/>
<dbReference type="GO" id="GO:0004553">
    <property type="term" value="F:hydrolase activity, hydrolyzing O-glycosyl compounds"/>
    <property type="evidence" value="ECO:0007669"/>
    <property type="project" value="TreeGrafter"/>
</dbReference>
<dbReference type="EMBL" id="SDOX01000020">
    <property type="protein sequence ID" value="TFJ84066.1"/>
    <property type="molecule type" value="Genomic_DNA"/>
</dbReference>
<feature type="chain" id="PRO_5020030742" description="Glycoside hydrolase family 65 central catalytic domain-containing protein" evidence="3">
    <location>
        <begin position="19"/>
        <end position="1042"/>
    </location>
</feature>
<evidence type="ECO:0000256" key="3">
    <source>
        <dbReference type="SAM" id="SignalP"/>
    </source>
</evidence>
<dbReference type="InterPro" id="IPR008928">
    <property type="entry name" value="6-hairpin_glycosidase_sf"/>
</dbReference>
<feature type="compositionally biased region" description="Gly residues" evidence="2">
    <location>
        <begin position="869"/>
        <end position="882"/>
    </location>
</feature>
<comment type="caution">
    <text evidence="5">The sequence shown here is derived from an EMBL/GenBank/DDBJ whole genome shotgun (WGS) entry which is preliminary data.</text>
</comment>
<feature type="compositionally biased region" description="Acidic residues" evidence="2">
    <location>
        <begin position="429"/>
        <end position="438"/>
    </location>
</feature>
<feature type="region of interest" description="Disordered" evidence="2">
    <location>
        <begin position="206"/>
        <end position="239"/>
    </location>
</feature>
<feature type="compositionally biased region" description="Basic and acidic residues" evidence="2">
    <location>
        <begin position="219"/>
        <end position="231"/>
    </location>
</feature>
<name>A0A4D9CYH5_9STRA</name>
<feature type="compositionally biased region" description="Basic and acidic residues" evidence="2">
    <location>
        <begin position="368"/>
        <end position="385"/>
    </location>
</feature>
<proteinExistence type="inferred from homology"/>
<accession>A0A4D9CYH5</accession>
<dbReference type="OrthoDB" id="200349at2759"/>
<dbReference type="InterPro" id="IPR012341">
    <property type="entry name" value="6hp_glycosidase-like_sf"/>
</dbReference>
<keyword evidence="3" id="KW-0732">Signal</keyword>
<evidence type="ECO:0000313" key="6">
    <source>
        <dbReference type="Proteomes" id="UP000355283"/>
    </source>
</evidence>
<evidence type="ECO:0000256" key="1">
    <source>
        <dbReference type="ARBA" id="ARBA00006768"/>
    </source>
</evidence>
<feature type="compositionally biased region" description="Basic and acidic residues" evidence="2">
    <location>
        <begin position="763"/>
        <end position="772"/>
    </location>
</feature>
<feature type="compositionally biased region" description="Pro residues" evidence="2">
    <location>
        <begin position="751"/>
        <end position="761"/>
    </location>
</feature>
<evidence type="ECO:0000259" key="4">
    <source>
        <dbReference type="Pfam" id="PF03632"/>
    </source>
</evidence>
<feature type="region of interest" description="Disordered" evidence="2">
    <location>
        <begin position="860"/>
        <end position="884"/>
    </location>
</feature>
<dbReference type="Gene3D" id="1.50.10.10">
    <property type="match status" value="1"/>
</dbReference>
<keyword evidence="6" id="KW-1185">Reference proteome</keyword>
<dbReference type="Proteomes" id="UP000355283">
    <property type="component" value="Unassembled WGS sequence"/>
</dbReference>
<feature type="region of interest" description="Disordered" evidence="2">
    <location>
        <begin position="368"/>
        <end position="394"/>
    </location>
</feature>
<comment type="similarity">
    <text evidence="1">Belongs to the glycosyl hydrolase 65 family.</text>
</comment>
<dbReference type="SUPFAM" id="SSF48208">
    <property type="entry name" value="Six-hairpin glycosidases"/>
    <property type="match status" value="1"/>
</dbReference>
<gene>
    <name evidence="5" type="ORF">NSK_004539</name>
</gene>
<organism evidence="5 6">
    <name type="scientific">Nannochloropsis salina CCMP1776</name>
    <dbReference type="NCBI Taxonomy" id="1027361"/>
    <lineage>
        <taxon>Eukaryota</taxon>
        <taxon>Sar</taxon>
        <taxon>Stramenopiles</taxon>
        <taxon>Ochrophyta</taxon>
        <taxon>Eustigmatophyceae</taxon>
        <taxon>Eustigmatales</taxon>
        <taxon>Monodopsidaceae</taxon>
        <taxon>Microchloropsis</taxon>
        <taxon>Microchloropsis salina</taxon>
    </lineage>
</organism>
<feature type="region of interest" description="Disordered" evidence="2">
    <location>
        <begin position="416"/>
        <end position="440"/>
    </location>
</feature>
<dbReference type="Pfam" id="PF03632">
    <property type="entry name" value="Glyco_hydro_65m"/>
    <property type="match status" value="1"/>
</dbReference>
<dbReference type="PANTHER" id="PTHR11051">
    <property type="entry name" value="GLYCOSYL HYDROLASE-RELATED"/>
    <property type="match status" value="1"/>
</dbReference>
<feature type="signal peptide" evidence="3">
    <location>
        <begin position="1"/>
        <end position="18"/>
    </location>
</feature>
<dbReference type="GO" id="GO:0005975">
    <property type="term" value="P:carbohydrate metabolic process"/>
    <property type="evidence" value="ECO:0007669"/>
    <property type="project" value="InterPro"/>
</dbReference>
<evidence type="ECO:0000256" key="2">
    <source>
        <dbReference type="SAM" id="MobiDB-lite"/>
    </source>
</evidence>
<protein>
    <recommendedName>
        <fullName evidence="4">Glycoside hydrolase family 65 central catalytic domain-containing protein</fullName>
    </recommendedName>
</protein>
<dbReference type="PANTHER" id="PTHR11051:SF8">
    <property type="entry name" value="PROTEIN-GLUCOSYLGALACTOSYLHYDROXYLYSINE GLUCOSIDASE"/>
    <property type="match status" value="1"/>
</dbReference>
<feature type="region of interest" description="Disordered" evidence="2">
    <location>
        <begin position="500"/>
        <end position="550"/>
    </location>
</feature>
<feature type="compositionally biased region" description="Basic and acidic residues" evidence="2">
    <location>
        <begin position="500"/>
        <end position="523"/>
    </location>
</feature>
<feature type="domain" description="Glycoside hydrolase family 65 central catalytic" evidence="4">
    <location>
        <begin position="524"/>
        <end position="696"/>
    </location>
</feature>
<dbReference type="InterPro" id="IPR005195">
    <property type="entry name" value="Glyco_hydro_65_M"/>
</dbReference>
<reference evidence="5 6" key="1">
    <citation type="submission" date="2019-01" db="EMBL/GenBank/DDBJ databases">
        <title>Nuclear Genome Assembly of the Microalgal Biofuel strain Nannochloropsis salina CCMP1776.</title>
        <authorList>
            <person name="Hovde B."/>
        </authorList>
    </citation>
    <scope>NUCLEOTIDE SEQUENCE [LARGE SCALE GENOMIC DNA]</scope>
    <source>
        <strain evidence="5 6">CCMP1776</strain>
    </source>
</reference>
<sequence length="1042" mass="113319">MGVIIILFVLCLAIFVRTSILLDAAIPQDWAEGVASYDILYNREPTEPHLLPVLGNGVISWQIDSPFILVNGLYIRRGNDSARVCLARLPSTLSIHIRPPFGAVEVSLNPVIRNDSLPIFSILSKTTSNFVGEALDLRSGSFMRRLRFLRSASEDAVHTEAVVDVEQRWYAHRSIHSLLVLEVQATTQTPTALSAEPMELRMELNTGSGHSTEEETGEAEERGEGKEDKGSRRAIHGIRGRSHLKQGADVVFRNLSAEYPGLSVYTGVLHAPENASAAPPSIALVSTPLPRSLLVTNNETWYFISAVRTSLGARGRDGGREGGGADRLLQETLLDHRLAQGMAASGELYELHKDDWKQWWRQVGIEMETRGGREEGQKGEWEGGREGGTGGSGVIPLPAAVNASLYALGSAARDDRPWGVPRGGRGEGGAEEGTEEGDASQHVGWEMEVYIFPALLLFNPAWARALLQYRFQRLETATTSAMAMGKGYGKEGEGRIGAMREEGADRGDEKGGGRRGAMREDGGGGRAALFPWESAGTGEEVSRKEGRGRRVHASGAVAGAMWQYWLATRDEDWMEEVGYPVLRGVANLWVMRAEETEEEGEGRAHLRGVYSPDEAAGLVDDSASVSGMAWLSLGWAGGAKGVVKRRRKRKEEEKAVGPTRMDGKEEEVWARLRERLVIPFDEARCLHPEYKAYADAPVDNADVVLLGYPLGYFDSPSLPPSSPPSSPSFLPESVDGAVIATSHCSSRSSPPSLPSSTPPSPISDREAIDVSRSRHARASDFSFYWDRFQEGKGSREGRREGGLTWGVEVVTGMDLGEGGKAQEAFFRSYGGYCRPPFGVWMVEEGEGGDKESLGAKVEEGRAPETHGKGSVGGDGGEGGTGGGEKKKRIFYPAAGAFLQACLQGYGGLRLMEEGRKEGGREGGREKDRGGRSVLRLAPHCPQGVHRVVYRHLHFMGHHFRVEYECEQAEAEGGEAAEDQGEEAGKEGKMSLALLFVAPGAPPLAFVRLREDGKREELPIVVGETLRVERQEAWIGRREEGEG</sequence>